<proteinExistence type="predicted"/>
<accession>A0A1H8CLK5</accession>
<feature type="transmembrane region" description="Helical" evidence="1">
    <location>
        <begin position="7"/>
        <end position="27"/>
    </location>
</feature>
<gene>
    <name evidence="2" type="ORF">SAMN05192533_107147</name>
</gene>
<dbReference type="STRING" id="930146.SAMN05192533_107147"/>
<name>A0A1H8CLK5_9BACI</name>
<dbReference type="AlphaFoldDB" id="A0A1H8CLK5"/>
<organism evidence="2 3">
    <name type="scientific">Mesobacillus persicus</name>
    <dbReference type="NCBI Taxonomy" id="930146"/>
    <lineage>
        <taxon>Bacteria</taxon>
        <taxon>Bacillati</taxon>
        <taxon>Bacillota</taxon>
        <taxon>Bacilli</taxon>
        <taxon>Bacillales</taxon>
        <taxon>Bacillaceae</taxon>
        <taxon>Mesobacillus</taxon>
    </lineage>
</organism>
<reference evidence="3" key="1">
    <citation type="submission" date="2016-10" db="EMBL/GenBank/DDBJ databases">
        <authorList>
            <person name="Varghese N."/>
            <person name="Submissions S."/>
        </authorList>
    </citation>
    <scope>NUCLEOTIDE SEQUENCE [LARGE SCALE GENOMIC DNA]</scope>
    <source>
        <strain evidence="3">B48,IBRC-M 10115,DSM 25386,CECT 8001</strain>
    </source>
</reference>
<evidence type="ECO:0000256" key="1">
    <source>
        <dbReference type="SAM" id="Phobius"/>
    </source>
</evidence>
<sequence length="60" mass="7080">MAKRELFWGIMSILVILSAYFIPYTVLTGVERWYGSFLLWILVGVVVIIINLFITRNWRS</sequence>
<keyword evidence="1" id="KW-0812">Transmembrane</keyword>
<dbReference type="OrthoDB" id="1808939at2"/>
<keyword evidence="1" id="KW-1133">Transmembrane helix</keyword>
<feature type="transmembrane region" description="Helical" evidence="1">
    <location>
        <begin position="33"/>
        <end position="54"/>
    </location>
</feature>
<dbReference type="EMBL" id="FOBW01000007">
    <property type="protein sequence ID" value="SEM95925.1"/>
    <property type="molecule type" value="Genomic_DNA"/>
</dbReference>
<protein>
    <submittedName>
        <fullName evidence="2">Uncharacterized protein</fullName>
    </submittedName>
</protein>
<keyword evidence="3" id="KW-1185">Reference proteome</keyword>
<dbReference type="RefSeq" id="WP_090745378.1">
    <property type="nucleotide sequence ID" value="NZ_FOBW01000007.1"/>
</dbReference>
<dbReference type="Proteomes" id="UP000198553">
    <property type="component" value="Unassembled WGS sequence"/>
</dbReference>
<evidence type="ECO:0000313" key="3">
    <source>
        <dbReference type="Proteomes" id="UP000198553"/>
    </source>
</evidence>
<keyword evidence="1" id="KW-0472">Membrane</keyword>
<evidence type="ECO:0000313" key="2">
    <source>
        <dbReference type="EMBL" id="SEM95925.1"/>
    </source>
</evidence>